<protein>
    <recommendedName>
        <fullName evidence="3">tRNA/rRNA methyltransferase SpoU type domain-containing protein</fullName>
    </recommendedName>
</protein>
<dbReference type="InterPro" id="IPR029028">
    <property type="entry name" value="Alpha/beta_knot_MTases"/>
</dbReference>
<dbReference type="GO" id="GO:0032259">
    <property type="term" value="P:methylation"/>
    <property type="evidence" value="ECO:0007669"/>
    <property type="project" value="UniProtKB-KW"/>
</dbReference>
<dbReference type="Pfam" id="PF00588">
    <property type="entry name" value="SpoU_methylase"/>
    <property type="match status" value="1"/>
</dbReference>
<dbReference type="PANTHER" id="PTHR46429">
    <property type="entry name" value="23S RRNA (GUANOSINE-2'-O-)-METHYLTRANSFERASE RLMB"/>
    <property type="match status" value="1"/>
</dbReference>
<comment type="caution">
    <text evidence="4">The sequence shown here is derived from an EMBL/GenBank/DDBJ whole genome shotgun (WGS) entry which is preliminary data.</text>
</comment>
<dbReference type="GO" id="GO:0008173">
    <property type="term" value="F:RNA methyltransferase activity"/>
    <property type="evidence" value="ECO:0007669"/>
    <property type="project" value="InterPro"/>
</dbReference>
<dbReference type="GO" id="GO:0005829">
    <property type="term" value="C:cytosol"/>
    <property type="evidence" value="ECO:0007669"/>
    <property type="project" value="TreeGrafter"/>
</dbReference>
<feature type="domain" description="tRNA/rRNA methyltransferase SpoU type" evidence="3">
    <location>
        <begin position="3"/>
        <end position="156"/>
    </location>
</feature>
<evidence type="ECO:0000256" key="1">
    <source>
        <dbReference type="ARBA" id="ARBA00022603"/>
    </source>
</evidence>
<keyword evidence="1" id="KW-0489">Methyltransferase</keyword>
<dbReference type="AlphaFoldDB" id="A0A1G1XKR0"/>
<evidence type="ECO:0000256" key="2">
    <source>
        <dbReference type="ARBA" id="ARBA00022679"/>
    </source>
</evidence>
<reference evidence="4 5" key="1">
    <citation type="journal article" date="2016" name="Nat. Commun.">
        <title>Thousands of microbial genomes shed light on interconnected biogeochemical processes in an aquifer system.</title>
        <authorList>
            <person name="Anantharaman K."/>
            <person name="Brown C.T."/>
            <person name="Hug L.A."/>
            <person name="Sharon I."/>
            <person name="Castelle C.J."/>
            <person name="Probst A.J."/>
            <person name="Thomas B.C."/>
            <person name="Singh A."/>
            <person name="Wilkins M.J."/>
            <person name="Karaoz U."/>
            <person name="Brodie E.L."/>
            <person name="Williams K.H."/>
            <person name="Hubbard S.S."/>
            <person name="Banfield J.F."/>
        </authorList>
    </citation>
    <scope>NUCLEOTIDE SEQUENCE [LARGE SCALE GENOMIC DNA]</scope>
</reference>
<gene>
    <name evidence="4" type="ORF">A2570_01915</name>
</gene>
<evidence type="ECO:0000313" key="4">
    <source>
        <dbReference type="EMBL" id="OGY40484.1"/>
    </source>
</evidence>
<sequence length="165" mass="18326">MRFIVILDNLRSAHNVGSIFRTADALGCEKIYLCGTTPTPSGASLSVTLKAGRELVKTALGAEKNIPWEYKKRISDPLKFLKKQNFQIIALEQDKNAIDIRRLKVKASGKIALVLGYEVKGVSKSVLKQCDKITEIPMFGKKESLNVAVAFGIVGYWIKLSERKE</sequence>
<dbReference type="Proteomes" id="UP000178570">
    <property type="component" value="Unassembled WGS sequence"/>
</dbReference>
<evidence type="ECO:0000259" key="3">
    <source>
        <dbReference type="Pfam" id="PF00588"/>
    </source>
</evidence>
<dbReference type="CDD" id="cd18097">
    <property type="entry name" value="SpoU-like"/>
    <property type="match status" value="1"/>
</dbReference>
<dbReference type="PANTHER" id="PTHR46429:SF1">
    <property type="entry name" value="23S RRNA (GUANOSINE-2'-O-)-METHYLTRANSFERASE RLMB"/>
    <property type="match status" value="1"/>
</dbReference>
<evidence type="ECO:0000313" key="5">
    <source>
        <dbReference type="Proteomes" id="UP000178570"/>
    </source>
</evidence>
<dbReference type="EMBL" id="MHHY01000007">
    <property type="protein sequence ID" value="OGY40484.1"/>
    <property type="molecule type" value="Genomic_DNA"/>
</dbReference>
<organism evidence="4 5">
    <name type="scientific">Candidatus Brennerbacteria bacterium RIFOXYD1_FULL_41_16</name>
    <dbReference type="NCBI Taxonomy" id="1797529"/>
    <lineage>
        <taxon>Bacteria</taxon>
        <taxon>Candidatus Brenneribacteriota</taxon>
    </lineage>
</organism>
<dbReference type="Gene3D" id="3.40.1280.10">
    <property type="match status" value="1"/>
</dbReference>
<dbReference type="SUPFAM" id="SSF75217">
    <property type="entry name" value="alpha/beta knot"/>
    <property type="match status" value="1"/>
</dbReference>
<proteinExistence type="predicted"/>
<accession>A0A1G1XKR0</accession>
<dbReference type="GO" id="GO:0006396">
    <property type="term" value="P:RNA processing"/>
    <property type="evidence" value="ECO:0007669"/>
    <property type="project" value="InterPro"/>
</dbReference>
<dbReference type="STRING" id="1797529.A2570_01915"/>
<dbReference type="InterPro" id="IPR001537">
    <property type="entry name" value="SpoU_MeTrfase"/>
</dbReference>
<dbReference type="InterPro" id="IPR029026">
    <property type="entry name" value="tRNA_m1G_MTases_N"/>
</dbReference>
<dbReference type="GO" id="GO:0003723">
    <property type="term" value="F:RNA binding"/>
    <property type="evidence" value="ECO:0007669"/>
    <property type="project" value="InterPro"/>
</dbReference>
<dbReference type="InterPro" id="IPR004441">
    <property type="entry name" value="rRNA_MeTrfase_TrmH"/>
</dbReference>
<name>A0A1G1XKR0_9BACT</name>
<keyword evidence="2" id="KW-0808">Transferase</keyword>